<gene>
    <name evidence="1" type="ORF">ACH4TF_03160</name>
</gene>
<name>A0ABW7SW33_9ACTN</name>
<reference evidence="1 2" key="1">
    <citation type="submission" date="2024-10" db="EMBL/GenBank/DDBJ databases">
        <title>The Natural Products Discovery Center: Release of the First 8490 Sequenced Strains for Exploring Actinobacteria Biosynthetic Diversity.</title>
        <authorList>
            <person name="Kalkreuter E."/>
            <person name="Kautsar S.A."/>
            <person name="Yang D."/>
            <person name="Bader C.D."/>
            <person name="Teijaro C.N."/>
            <person name="Fluegel L."/>
            <person name="Davis C.M."/>
            <person name="Simpson J.R."/>
            <person name="Lauterbach L."/>
            <person name="Steele A.D."/>
            <person name="Gui C."/>
            <person name="Meng S."/>
            <person name="Li G."/>
            <person name="Viehrig K."/>
            <person name="Ye F."/>
            <person name="Su P."/>
            <person name="Kiefer A.F."/>
            <person name="Nichols A."/>
            <person name="Cepeda A.J."/>
            <person name="Yan W."/>
            <person name="Fan B."/>
            <person name="Jiang Y."/>
            <person name="Adhikari A."/>
            <person name="Zheng C.-J."/>
            <person name="Schuster L."/>
            <person name="Cowan T.M."/>
            <person name="Smanski M.J."/>
            <person name="Chevrette M.G."/>
            <person name="De Carvalho L.P.S."/>
            <person name="Shen B."/>
        </authorList>
    </citation>
    <scope>NUCLEOTIDE SEQUENCE [LARGE SCALE GENOMIC DNA]</scope>
    <source>
        <strain evidence="1 2">NPDC020979</strain>
    </source>
</reference>
<dbReference type="RefSeq" id="WP_397612008.1">
    <property type="nucleotide sequence ID" value="NZ_JBIRRB010000001.1"/>
</dbReference>
<dbReference type="EMBL" id="JBIRRB010000001">
    <property type="protein sequence ID" value="MFI0909437.1"/>
    <property type="molecule type" value="Genomic_DNA"/>
</dbReference>
<evidence type="ECO:0000313" key="1">
    <source>
        <dbReference type="EMBL" id="MFI0909437.1"/>
    </source>
</evidence>
<organism evidence="1 2">
    <name type="scientific">Streptomyces abikoensis</name>
    <dbReference type="NCBI Taxonomy" id="97398"/>
    <lineage>
        <taxon>Bacteria</taxon>
        <taxon>Bacillati</taxon>
        <taxon>Actinomycetota</taxon>
        <taxon>Actinomycetes</taxon>
        <taxon>Kitasatosporales</taxon>
        <taxon>Streptomycetaceae</taxon>
        <taxon>Streptomyces</taxon>
    </lineage>
</organism>
<proteinExistence type="predicted"/>
<protein>
    <submittedName>
        <fullName evidence="1">DUF2304 domain-containing protein</fullName>
    </submittedName>
</protein>
<keyword evidence="2" id="KW-1185">Reference proteome</keyword>
<accession>A0ABW7SW33</accession>
<evidence type="ECO:0000313" key="2">
    <source>
        <dbReference type="Proteomes" id="UP001611162"/>
    </source>
</evidence>
<sequence length="64" mass="6572">MALSVSVVVLLAIVTLLLLRSGQLRIGHAVVTALLGFYLAQTGIAPAIHRMVASCATALSNLAT</sequence>
<dbReference type="Proteomes" id="UP001611162">
    <property type="component" value="Unassembled WGS sequence"/>
</dbReference>
<comment type="caution">
    <text evidence="1">The sequence shown here is derived from an EMBL/GenBank/DDBJ whole genome shotgun (WGS) entry which is preliminary data.</text>
</comment>